<dbReference type="GO" id="GO:0016491">
    <property type="term" value="F:oxidoreductase activity"/>
    <property type="evidence" value="ECO:0007669"/>
    <property type="project" value="UniProtKB-KW"/>
</dbReference>
<feature type="transmembrane region" description="Helical" evidence="37">
    <location>
        <begin position="819"/>
        <end position="842"/>
    </location>
</feature>
<evidence type="ECO:0000256" key="18">
    <source>
        <dbReference type="ARBA" id="ARBA00022753"/>
    </source>
</evidence>
<dbReference type="InterPro" id="IPR053823">
    <property type="entry name" value="CLIC_N"/>
</dbReference>
<dbReference type="PROSITE" id="PS50893">
    <property type="entry name" value="ABC_TRANSPORTER_2"/>
    <property type="match status" value="2"/>
</dbReference>
<dbReference type="Gene3D" id="3.40.30.10">
    <property type="entry name" value="Glutaredoxin"/>
    <property type="match status" value="1"/>
</dbReference>
<evidence type="ECO:0000256" key="29">
    <source>
        <dbReference type="ARBA" id="ARBA00023242"/>
    </source>
</evidence>
<comment type="similarity">
    <text evidence="7">Belongs to the chloride channel CLIC family.</text>
</comment>
<evidence type="ECO:0000256" key="10">
    <source>
        <dbReference type="ARBA" id="ARBA00022475"/>
    </source>
</evidence>
<dbReference type="FunFam" id="3.40.30.10:FF:000170">
    <property type="entry name" value="Chloride intracellular channel 3"/>
    <property type="match status" value="1"/>
</dbReference>
<feature type="transmembrane region" description="Helical" evidence="37">
    <location>
        <begin position="2027"/>
        <end position="2049"/>
    </location>
</feature>
<dbReference type="Pfam" id="PF22441">
    <property type="entry name" value="CLIC-like_N"/>
    <property type="match status" value="1"/>
</dbReference>
<dbReference type="FunFam" id="3.40.50.300:FF:000511">
    <property type="entry name" value="ATP-binding cassette, sub-family A (ABC1), member 2"/>
    <property type="match status" value="1"/>
</dbReference>
<keyword evidence="30" id="KW-0407">Ion channel</keyword>
<keyword evidence="29" id="KW-0539">Nucleus</keyword>
<evidence type="ECO:0000256" key="30">
    <source>
        <dbReference type="ARBA" id="ARBA00023303"/>
    </source>
</evidence>
<evidence type="ECO:0000259" key="38">
    <source>
        <dbReference type="PROSITE" id="PS50893"/>
    </source>
</evidence>
<keyword evidence="20" id="KW-0851">Voltage-gated channel</keyword>
<dbReference type="FunFam" id="3.40.50.300:FF:003994">
    <property type="entry name" value="Predicted protein"/>
    <property type="match status" value="1"/>
</dbReference>
<evidence type="ECO:0000256" key="25">
    <source>
        <dbReference type="ARBA" id="ARBA00023157"/>
    </source>
</evidence>
<keyword evidence="13" id="KW-0272">Extracellular matrix</keyword>
<evidence type="ECO:0000256" key="17">
    <source>
        <dbReference type="ARBA" id="ARBA00022741"/>
    </source>
</evidence>
<organism evidence="39 40">
    <name type="scientific">Callipepla squamata</name>
    <name type="common">Scaled quail</name>
    <dbReference type="NCBI Taxonomy" id="9009"/>
    <lineage>
        <taxon>Eukaryota</taxon>
        <taxon>Metazoa</taxon>
        <taxon>Chordata</taxon>
        <taxon>Craniata</taxon>
        <taxon>Vertebrata</taxon>
        <taxon>Euteleostomi</taxon>
        <taxon>Archelosauria</taxon>
        <taxon>Archosauria</taxon>
        <taxon>Dinosauria</taxon>
        <taxon>Saurischia</taxon>
        <taxon>Theropoda</taxon>
        <taxon>Coelurosauria</taxon>
        <taxon>Aves</taxon>
        <taxon>Neognathae</taxon>
        <taxon>Galloanserae</taxon>
        <taxon>Galliformes</taxon>
        <taxon>Odontophoridae</taxon>
        <taxon>Callipepla</taxon>
    </lineage>
</organism>
<evidence type="ECO:0000256" key="21">
    <source>
        <dbReference type="ARBA" id="ARBA00022989"/>
    </source>
</evidence>
<keyword evidence="9" id="KW-0813">Transport</keyword>
<evidence type="ECO:0000256" key="13">
    <source>
        <dbReference type="ARBA" id="ARBA00022530"/>
    </source>
</evidence>
<dbReference type="CDD" id="cd03263">
    <property type="entry name" value="ABC_subfamily_A"/>
    <property type="match status" value="2"/>
</dbReference>
<keyword evidence="10" id="KW-1003">Cell membrane</keyword>
<reference evidence="39 40" key="1">
    <citation type="submission" date="2016-07" db="EMBL/GenBank/DDBJ databases">
        <title>Disparate Historic Effective Population Sizes Predicted by Modern Levels of Genome Diversity for the Scaled Quail (Callipepla squamata) and the Northern Bobwhite (Colinus virginianus): Inferences from First and Second Generation Draft Genome Assemblies for Sympatric New World Quail.</title>
        <authorList>
            <person name="Oldeschulte D.L."/>
            <person name="Halley Y.A."/>
            <person name="Bhattarai E.K."/>
            <person name="Brashear W.A."/>
            <person name="Hill J."/>
            <person name="Metz R.P."/>
            <person name="Johnson C.D."/>
            <person name="Rollins D."/>
            <person name="Peterson M.J."/>
            <person name="Bickhart D.M."/>
            <person name="Decker J.E."/>
            <person name="Seabury C.M."/>
        </authorList>
    </citation>
    <scope>NUCLEOTIDE SEQUENCE [LARGE SCALE GENOMIC DNA]</scope>
    <source>
        <strain evidence="39 40">Texas</strain>
        <tissue evidence="39">Leg muscle</tissue>
    </source>
</reference>
<keyword evidence="19" id="KW-0067">ATP-binding</keyword>
<evidence type="ECO:0000256" key="26">
    <source>
        <dbReference type="ARBA" id="ARBA00023173"/>
    </source>
</evidence>
<feature type="domain" description="ABC transporter" evidence="38">
    <location>
        <begin position="1026"/>
        <end position="1257"/>
    </location>
</feature>
<dbReference type="GO" id="GO:0005319">
    <property type="term" value="F:lipid transporter activity"/>
    <property type="evidence" value="ECO:0007669"/>
    <property type="project" value="TreeGrafter"/>
</dbReference>
<feature type="transmembrane region" description="Helical" evidence="37">
    <location>
        <begin position="848"/>
        <end position="869"/>
    </location>
</feature>
<dbReference type="GO" id="GO:0005524">
    <property type="term" value="F:ATP binding"/>
    <property type="evidence" value="ECO:0007669"/>
    <property type="project" value="UniProtKB-KW"/>
</dbReference>
<evidence type="ECO:0000256" key="28">
    <source>
        <dbReference type="ARBA" id="ARBA00023214"/>
    </source>
</evidence>
<dbReference type="Gene3D" id="1.20.1050.10">
    <property type="match status" value="1"/>
</dbReference>
<evidence type="ECO:0000256" key="36">
    <source>
        <dbReference type="SAM" id="MobiDB-lite"/>
    </source>
</evidence>
<evidence type="ECO:0000256" key="27">
    <source>
        <dbReference type="ARBA" id="ARBA00023180"/>
    </source>
</evidence>
<evidence type="ECO:0000256" key="33">
    <source>
        <dbReference type="ARBA" id="ARBA00063624"/>
    </source>
</evidence>
<dbReference type="InterPro" id="IPR017871">
    <property type="entry name" value="ABC_transporter-like_CS"/>
</dbReference>
<feature type="transmembrane region" description="Helical" evidence="37">
    <location>
        <begin position="20"/>
        <end position="42"/>
    </location>
</feature>
<keyword evidence="24 37" id="KW-0472">Membrane</keyword>
<dbReference type="GO" id="GO:0010008">
    <property type="term" value="C:endosome membrane"/>
    <property type="evidence" value="ECO:0007669"/>
    <property type="project" value="UniProtKB-SubCell"/>
</dbReference>
<dbReference type="InterPro" id="IPR003593">
    <property type="entry name" value="AAA+_ATPase"/>
</dbReference>
<keyword evidence="22" id="KW-0560">Oxidoreductase</keyword>
<keyword evidence="15 37" id="KW-0812">Transmembrane</keyword>
<comment type="caution">
    <text evidence="39">The sequence shown here is derived from an EMBL/GenBank/DDBJ whole genome shotgun (WGS) entry which is preliminary data.</text>
</comment>
<dbReference type="Pfam" id="PF12698">
    <property type="entry name" value="ABC2_membrane_3"/>
    <property type="match status" value="2"/>
</dbReference>
<evidence type="ECO:0000256" key="19">
    <source>
        <dbReference type="ARBA" id="ARBA00022840"/>
    </source>
</evidence>
<dbReference type="PANTHER" id="PTHR19229:SF36">
    <property type="entry name" value="ATP-BINDING CASSETTE SUB-FAMILY A MEMBER 2"/>
    <property type="match status" value="1"/>
</dbReference>
<evidence type="ECO:0000313" key="39">
    <source>
        <dbReference type="EMBL" id="OXB66537.1"/>
    </source>
</evidence>
<dbReference type="EMBL" id="MCFN01000062">
    <property type="protein sequence ID" value="OXB66537.1"/>
    <property type="molecule type" value="Genomic_DNA"/>
</dbReference>
<name>A0A226NGL7_CALSU</name>
<dbReference type="GO" id="GO:0005634">
    <property type="term" value="C:nucleus"/>
    <property type="evidence" value="ECO:0007669"/>
    <property type="project" value="UniProtKB-SubCell"/>
</dbReference>
<evidence type="ECO:0000256" key="16">
    <source>
        <dbReference type="ARBA" id="ARBA00022737"/>
    </source>
</evidence>
<evidence type="ECO:0000256" key="20">
    <source>
        <dbReference type="ARBA" id="ARBA00022882"/>
    </source>
</evidence>
<protein>
    <recommendedName>
        <fullName evidence="34">Chloride intracellular channel protein 3</fullName>
    </recommendedName>
    <alternativeName>
        <fullName evidence="35">Glutaredoxin-like oxidoreductase CLIC3</fullName>
    </alternativeName>
</protein>
<dbReference type="GO" id="GO:0005254">
    <property type="term" value="F:chloride channel activity"/>
    <property type="evidence" value="ECO:0007669"/>
    <property type="project" value="UniProtKB-KW"/>
</dbReference>
<dbReference type="InterPro" id="IPR036249">
    <property type="entry name" value="Thioredoxin-like_sf"/>
</dbReference>
<feature type="transmembrane region" description="Helical" evidence="37">
    <location>
        <begin position="1879"/>
        <end position="1900"/>
    </location>
</feature>
<evidence type="ECO:0000313" key="40">
    <source>
        <dbReference type="Proteomes" id="UP000198323"/>
    </source>
</evidence>
<dbReference type="PRINTS" id="PR01263">
    <property type="entry name" value="INTCLCHANNEL"/>
</dbReference>
<feature type="transmembrane region" description="Helical" evidence="37">
    <location>
        <begin position="722"/>
        <end position="743"/>
    </location>
</feature>
<feature type="transmembrane region" description="Helical" evidence="37">
    <location>
        <begin position="2234"/>
        <end position="2254"/>
    </location>
</feature>
<dbReference type="InterPro" id="IPR026082">
    <property type="entry name" value="ABCA"/>
</dbReference>
<keyword evidence="28" id="KW-0868">Chloride</keyword>
<dbReference type="STRING" id="9009.A0A226NGL7"/>
<dbReference type="CDD" id="cd03061">
    <property type="entry name" value="GST_N_CLIC"/>
    <property type="match status" value="1"/>
</dbReference>
<dbReference type="SUPFAM" id="SSF47616">
    <property type="entry name" value="GST C-terminal domain-like"/>
    <property type="match status" value="1"/>
</dbReference>
<dbReference type="SUPFAM" id="SSF52833">
    <property type="entry name" value="Thioredoxin-like"/>
    <property type="match status" value="1"/>
</dbReference>
<comment type="subunit">
    <text evidence="33">Associated with the C-terminal of MAPK15.</text>
</comment>
<keyword evidence="23" id="KW-0406">Ion transport</keyword>
<evidence type="ECO:0000256" key="22">
    <source>
        <dbReference type="ARBA" id="ARBA00023002"/>
    </source>
</evidence>
<dbReference type="InterPro" id="IPR040079">
    <property type="entry name" value="Glutathione_S-Trfase"/>
</dbReference>
<feature type="transmembrane region" description="Helical" evidence="37">
    <location>
        <begin position="928"/>
        <end position="949"/>
    </location>
</feature>
<evidence type="ECO:0000256" key="1">
    <source>
        <dbReference type="ARBA" id="ARBA00004123"/>
    </source>
</evidence>
<dbReference type="InterPro" id="IPR027417">
    <property type="entry name" value="P-loop_NTPase"/>
</dbReference>
<feature type="compositionally biased region" description="Low complexity" evidence="36">
    <location>
        <begin position="1276"/>
        <end position="1285"/>
    </location>
</feature>
<evidence type="ECO:0000256" key="5">
    <source>
        <dbReference type="ARBA" id="ARBA00004498"/>
    </source>
</evidence>
<feature type="transmembrane region" description="Helical" evidence="37">
    <location>
        <begin position="881"/>
        <end position="902"/>
    </location>
</feature>
<evidence type="ECO:0000256" key="2">
    <source>
        <dbReference type="ARBA" id="ARBA00004127"/>
    </source>
</evidence>
<dbReference type="InterPro" id="IPR013525">
    <property type="entry name" value="ABC2_TM"/>
</dbReference>
<dbReference type="SFLD" id="SFLDS00019">
    <property type="entry name" value="Glutathione_Transferase_(cytos"/>
    <property type="match status" value="1"/>
</dbReference>
<evidence type="ECO:0000256" key="37">
    <source>
        <dbReference type="SAM" id="Phobius"/>
    </source>
</evidence>
<sequence length="2659" mass="299107">MGFLHQLHLLLWKNVTLKRRSPWVLAFEIFIPLVLFFILLGLRQKKPTIPVKEDELGLLYPGPLCFCLQWVFVMGPDWGWVQQVLVATGSCDPGRVTQLLEHLSEVVEQSSLFDPEHPGLEEELESLRRRLEALSSSEPSSIETHFSSQAGSGFTLGWAVKDQGELHHFLTQNLSLPNGTAELLLGSSVDLREVYHLLFGASPLAPDDTHKRDLWDQFGRSEKVAQLEALGLTSATTAPAGSYNPQAFVAEMERILFTAPVLEQLTCEQSSGTLHRLLRVAPRQQPLLQVYRVLVCNGSRAAREEHFAQLAAELRDQLDTPKIVSRLQLDEVNSTAAQHRLRTLLEDLVEMEKVLRDMDILSALARLLPKGACATKAPPPTANSTGWASANATTSNITMEEEGAGADPAGSDSPHGQFSAFVQLWAGLQPILCGNNRTIEPEALKQGNMSSLGFTSKEQRNLGLLVHLMTSNPKILYAPVGTEVDKVILKANETFAFVGNVTHYAKVWLNISPEIRAYLEEGRLQRRIRWLQQFTADLHKHPEILNVSDSDLLHNFFNGSFSLPNASVLLQQLDTIDNAACGWVHFMAKVSVDIFKGFPDEESIVNYTLNQAYQDNVTVFASVIFQTNKDGSLPPHVMYKIRQNSSFTEKTNEIRRAYWRPGPNTGGRFYFLYGFVWIQDMMERALINTFVGHDVVEPGNYVQMFPYPCYTRDDFLFVIEHMMPLCMVISWVYSVAMMIQHIVTEKEHRLKEVGMVREILGDEQLQRVKGWGVMKMMGLNNAVHWVAWFITGFVQLSISVTALTAILKYGKVLMHSDVLIIWLFLAIYAVATIMFCFLVSVLYSKAKLASACGGIIYFLSYVPYMYVAIREEVAHDKITAFEKCIASLMSTTAFGLGSKYFALYEVAGVGIQWHTFSQSPVEGDDFNLLLSMMMLIIDAVVYGVLTWYIEAVHPGMFGLPRPWYFPFQKSYWLGNGRVETWEWTWPWSRTTRLSIMEEDQACAMESRRLEETRGIEEEPTHLPLVVCIDKLTKVYKTDRKLALNKLSLNLYENQVVSFLGHNGAGKTTTMSILTGLFPPTSGSATIYGHDIRTEMDEIRKNLGMCPQHNVLFDRLTVEEHLWFYSQLKSMAEEEIRKEMDKMIEDLELSNKRHSLVQTLSGGMKRKLSVAIAFVGGSRAVILDEPTAGVDPYARRAIWDLILKYKPGRTILLSTHHMDEADLLGDRIAIISHGKLKCCGSPLFLKSTYGDGYKLTVVKRQSDTRNSTEPGQPHSPPGHSSISPCSEPRVSQFIKKYVASCLLISDTNTELSYILPSEAVKKGCFERLFQHLEQSLEELDLTSFGLMDTTLEEVFLKVSEEDQSLENSDVVDVPEKPEVELSNLVTCSKLAQSQASLHSASSVGSVRGDEGGAYSEFFGDYSPLFDNRQDPDNISLQDQEADVEAEDHDLAGQGSFKLEGSWLKLRQFHGLIVKRFHCAKRNTKALFSQILLPAFFVCVAMTVALSVPEIGDLPPLILSPSQYHNYTQPKGNFIPYANEERREYRLRLSPDASPQQLVNTFHLPSGVGATCVLKTAFNNTLDQPMQTLNLNSNESKMLAAKYFDAMCIDSFTQGLPLSNFVPPPPSPAPSDYPVSMDEDLLHAWNSTTFSTIKGITCTWCVGLFGLGIHLQMKVVTGDILADITGRNVSEYLLYTSDRFRLHRQERDRGSCPAPWHGSGGLGQWQVPGYGALTFGNVQKSIPASFGARAPAMVRKIAVRRTAQVFYNNKGYHSMPTYLNTLNNAILRANLPKSRGNPAAYGITVTNHPMNKTSASLSLDYLLQGTDVVIAIFIIVAMSFVPASFVVFLVAEKATKAKHLQFVSGCDPVIYWLANYVWDMLNYLVPATCCIIILFVFDLPAYTSPTNFPAVLSLFLLYGYVAETGWSITPIMYPASFWFEVPSSAYVFLIVINLFIGITATVATFLLQLFEHDKDLKLVNSYLKSCFLVFPNYNLGHGLMEMAYNEYINEYYAKIGQFDKMKSPFEWDIVTRGLVAMTIEGFVGFFITIMCQYNFFRKPQRLPVSTKPIEDDIDVANERHRVLRGDADNDMLKIENLTKVYKSRKIGRILAVDRLCVGVRPGECFGLLGVNGAGKTTTFKMLTGDESTTGGEAFINGHSILKELLQVQQSLGYCPQFDALFDELTAQEHLELYTRLRGIPWKDEERVVKWALKKLELTKYADKPASTYSGGNKRKLSTAIALIGYPAFIFLVRPSMEECEALCTRLAIMVNGRLKCLGSIQHLKNRFGDGYMITVRTKSSLNVKEVVRFFNRNFPEAILKERHHTKAQYQLKSDQISLAQVFSKMEQVVDVLGIEDYSVSQTTLDNVFVNFAKKQSDNLEQQETSPSCALQSPWERVLSLLRPRAAPTELRALVVEEQEDLETDDEGLISFEEERASEDGESVGHCPFCQRLFMVLLLKGVPFTLTTVDTKRALDVLKDFAPGAQLPVLLYNGDSKTDTVTIEDFLEARLAPPMFPSLVPQYKESRLAGNDIFHKFSTFIKNPVPAQDEALQRNLLKALLKLDEYLSTPLEHELAREPHLRTSQRRFLDGDQLTLADCNLLPKLNIVQIVCQHYRRFGIPKDLQAVWRYLNNAGETKEFKYTCPSSEEIVQAYRSVVRSPQ</sequence>
<dbReference type="GO" id="GO:0034707">
    <property type="term" value="C:chloride channel complex"/>
    <property type="evidence" value="ECO:0007669"/>
    <property type="project" value="UniProtKB-KW"/>
</dbReference>
<feature type="transmembrane region" description="Helical" evidence="37">
    <location>
        <begin position="785"/>
        <end position="807"/>
    </location>
</feature>
<evidence type="ECO:0000256" key="24">
    <source>
        <dbReference type="ARBA" id="ARBA00023136"/>
    </source>
</evidence>
<dbReference type="OrthoDB" id="10255969at2759"/>
<dbReference type="GO" id="GO:0016887">
    <property type="term" value="F:ATP hydrolysis activity"/>
    <property type="evidence" value="ECO:0007669"/>
    <property type="project" value="InterPro"/>
</dbReference>
<keyword evidence="12" id="KW-0964">Secreted</keyword>
<evidence type="ECO:0000256" key="14">
    <source>
        <dbReference type="ARBA" id="ARBA00022553"/>
    </source>
</evidence>
<dbReference type="InterPro" id="IPR056264">
    <property type="entry name" value="R2_ABCA1-4-like"/>
</dbReference>
<dbReference type="FunFam" id="1.20.1050.10:FF:000001">
    <property type="entry name" value="Chloride intracellular channel 2"/>
    <property type="match status" value="1"/>
</dbReference>
<gene>
    <name evidence="39" type="ORF">ASZ78_011652</name>
</gene>
<evidence type="ECO:0000256" key="32">
    <source>
        <dbReference type="ARBA" id="ARBA00054384"/>
    </source>
</evidence>
<keyword evidence="14" id="KW-0597">Phosphoprotein</keyword>
<feature type="transmembrane region" description="Helical" evidence="37">
    <location>
        <begin position="1906"/>
        <end position="1931"/>
    </location>
</feature>
<evidence type="ECO:0000256" key="35">
    <source>
        <dbReference type="ARBA" id="ARBA00075842"/>
    </source>
</evidence>
<feature type="transmembrane region" description="Helical" evidence="37">
    <location>
        <begin position="1943"/>
        <end position="1968"/>
    </location>
</feature>
<evidence type="ECO:0000256" key="3">
    <source>
        <dbReference type="ARBA" id="ARBA00004162"/>
    </source>
</evidence>
<evidence type="ECO:0000256" key="11">
    <source>
        <dbReference type="ARBA" id="ARBA00022490"/>
    </source>
</evidence>
<keyword evidence="27" id="KW-0325">Glycoprotein</keyword>
<dbReference type="GO" id="GO:0005886">
    <property type="term" value="C:plasma membrane"/>
    <property type="evidence" value="ECO:0007669"/>
    <property type="project" value="UniProtKB-SubCell"/>
</dbReference>
<comment type="catalytic activity">
    <reaction evidence="31">
        <text>chloride(in) = chloride(out)</text>
        <dbReference type="Rhea" id="RHEA:29823"/>
        <dbReference type="ChEBI" id="CHEBI:17996"/>
    </reaction>
</comment>
<dbReference type="SUPFAM" id="SSF52540">
    <property type="entry name" value="P-loop containing nucleoside triphosphate hydrolases"/>
    <property type="match status" value="2"/>
</dbReference>
<dbReference type="InterPro" id="IPR002946">
    <property type="entry name" value="CLIC"/>
</dbReference>
<dbReference type="InterPro" id="IPR003439">
    <property type="entry name" value="ABC_transporter-like_ATP-bd"/>
</dbReference>
<keyword evidence="16" id="KW-0677">Repeat</keyword>
<dbReference type="Pfam" id="PF00005">
    <property type="entry name" value="ABC_tran"/>
    <property type="match status" value="2"/>
</dbReference>
<dbReference type="Gene3D" id="3.40.50.300">
    <property type="entry name" value="P-loop containing nucleotide triphosphate hydrolases"/>
    <property type="match status" value="2"/>
</dbReference>
<keyword evidence="18" id="KW-0967">Endosome</keyword>
<evidence type="ECO:0000256" key="34">
    <source>
        <dbReference type="ARBA" id="ARBA00071967"/>
    </source>
</evidence>
<feature type="transmembrane region" description="Helical" evidence="37">
    <location>
        <begin position="1826"/>
        <end position="1849"/>
    </location>
</feature>
<feature type="domain" description="ABC transporter" evidence="38">
    <location>
        <begin position="2090"/>
        <end position="2338"/>
    </location>
</feature>
<accession>A0A226NGL7</accession>
<dbReference type="InterPro" id="IPR036282">
    <property type="entry name" value="Glutathione-S-Trfase_C_sf"/>
</dbReference>
<dbReference type="Pfam" id="PF23321">
    <property type="entry name" value="R1_ABCA1"/>
    <property type="match status" value="1"/>
</dbReference>
<evidence type="ECO:0000256" key="31">
    <source>
        <dbReference type="ARBA" id="ARBA00024167"/>
    </source>
</evidence>
<evidence type="ECO:0000256" key="6">
    <source>
        <dbReference type="ARBA" id="ARBA00004608"/>
    </source>
</evidence>
<dbReference type="SMART" id="SM00382">
    <property type="entry name" value="AAA"/>
    <property type="match status" value="2"/>
</dbReference>
<feature type="region of interest" description="Disordered" evidence="36">
    <location>
        <begin position="1260"/>
        <end position="1285"/>
    </location>
</feature>
<keyword evidence="40" id="KW-1185">Reference proteome</keyword>
<comment type="function">
    <text evidence="32">In the soluble state, catalyzes glutaredoxin-like thiol disulfide exchange reactions with reduced glutathione as electron donor. Reduced in a glutathione-dependent way and secreted into the extracellular matrix where it activates TGM2 and promotes blood vessel growth during tissue remodeling as occurs in tumorigenesis. Can reduce specific cysteines in TGM2 and regulate cofactor binding. Can insert into membranes and form outwardly rectifying chloride ion channels. May participate in cellular growth control.</text>
</comment>
<comment type="subcellular location">
    <subcellularLocation>
        <location evidence="3">Cell membrane</location>
        <topology evidence="3">Single-pass membrane protein</topology>
    </subcellularLocation>
    <subcellularLocation>
        <location evidence="4">Cytoplasm</location>
    </subcellularLocation>
    <subcellularLocation>
        <location evidence="2">Endomembrane system</location>
        <topology evidence="2">Multi-pass membrane protein</topology>
    </subcellularLocation>
    <subcellularLocation>
        <location evidence="6">Endosome membrane</location>
    </subcellularLocation>
    <subcellularLocation>
        <location evidence="1">Nucleus</location>
    </subcellularLocation>
    <subcellularLocation>
        <location evidence="5">Secreted</location>
        <location evidence="5">Extracellular space</location>
        <location evidence="5">Extracellular matrix</location>
    </subcellularLocation>
</comment>
<keyword evidence="25" id="KW-1015">Disulfide bond</keyword>
<comment type="similarity">
    <text evidence="8">Belongs to the ABC transporter superfamily. ABCA family.</text>
</comment>
<dbReference type="Proteomes" id="UP000198323">
    <property type="component" value="Unassembled WGS sequence"/>
</dbReference>
<evidence type="ECO:0000256" key="4">
    <source>
        <dbReference type="ARBA" id="ARBA00004496"/>
    </source>
</evidence>
<dbReference type="GO" id="GO:0140359">
    <property type="term" value="F:ABC-type transporter activity"/>
    <property type="evidence" value="ECO:0007669"/>
    <property type="project" value="InterPro"/>
</dbReference>
<keyword evidence="17" id="KW-0547">Nucleotide-binding</keyword>
<keyword evidence="11" id="KW-0963">Cytoplasm</keyword>
<evidence type="ECO:0000256" key="23">
    <source>
        <dbReference type="ARBA" id="ARBA00023065"/>
    </source>
</evidence>
<dbReference type="PANTHER" id="PTHR19229">
    <property type="entry name" value="ATP-BINDING CASSETTE TRANSPORTER SUBFAMILY A ABCA"/>
    <property type="match status" value="1"/>
</dbReference>
<evidence type="ECO:0000256" key="12">
    <source>
        <dbReference type="ARBA" id="ARBA00022525"/>
    </source>
</evidence>
<evidence type="ECO:0000256" key="8">
    <source>
        <dbReference type="ARBA" id="ARBA00008869"/>
    </source>
</evidence>
<dbReference type="PROSITE" id="PS00211">
    <property type="entry name" value="ABC_TRANSPORTER_1"/>
    <property type="match status" value="1"/>
</dbReference>
<keyword evidence="21 37" id="KW-1133">Transmembrane helix</keyword>
<proteinExistence type="inferred from homology"/>
<evidence type="ECO:0000256" key="9">
    <source>
        <dbReference type="ARBA" id="ARBA00022448"/>
    </source>
</evidence>
<dbReference type="GO" id="GO:0051246">
    <property type="term" value="P:regulation of protein metabolic process"/>
    <property type="evidence" value="ECO:0007669"/>
    <property type="project" value="UniProtKB-ARBA"/>
</dbReference>
<evidence type="ECO:0000256" key="15">
    <source>
        <dbReference type="ARBA" id="ARBA00022692"/>
    </source>
</evidence>
<keyword evidence="26" id="KW-0869">Chloride channel</keyword>
<evidence type="ECO:0000256" key="7">
    <source>
        <dbReference type="ARBA" id="ARBA00007655"/>
    </source>
</evidence>
<dbReference type="CDD" id="cd10299">
    <property type="entry name" value="GST_C_CLIC3"/>
    <property type="match status" value="1"/>
</dbReference>